<name>A0A8S2AQ69_ARAAE</name>
<dbReference type="InterPro" id="IPR037278">
    <property type="entry name" value="ARFGAP/RecO"/>
</dbReference>
<evidence type="ECO:0000313" key="8">
    <source>
        <dbReference type="Proteomes" id="UP000682877"/>
    </source>
</evidence>
<accession>A0A8S2AQ69</accession>
<dbReference type="GO" id="GO:0008270">
    <property type="term" value="F:zinc ion binding"/>
    <property type="evidence" value="ECO:0007669"/>
    <property type="project" value="UniProtKB-KW"/>
</dbReference>
<sequence>MGSRMKEDERTEKAIRSLLKLPENRRCINCNSLGPQYVCSTFWTFVCINCSGIHREFTHRVKSVSMAKFTAEEVSALRAGGNERARQIYFKEWDTHRDGYPDGSNIFKLRDFIRNVYVEKRYSSSDRSNDKLSRQKSDVIEDYRESKKASANFLGSRSLHSLDKSEIERSSAVGRSGSESLMFYFDDKNHKQQHVTHNPRSRGLPKSPIRFEIVDDRFRDDGTVKRYDARKESRGSSKSLDLSSNKDMPSFPIVRHTSELNVVKVEKKKDPVNTQMTASSEKMESPRSLIDDDVPVSEPSDESISKSSSEILTSLKTTEGPAPNSLEALLFGPSIGPSVPSVVPGTNNSELWNTSDISSTDNYTAANLGTQTMPGIPDNVTSFVTSPTTVHANAGSSGPVVPVAPDNLNTKETATPSVAANNQGPSDFSMEQSTLAITNYAHGVGSEHDHRDETQSSIRKALPEDLFSGGFSFAPQQVHGQHHGMGYGVQYYQYPMQAMGAITYTAKPANPFDLSYDDTTPNQTPQFPSMAYVQGGGLPHVSAPIGYSDSASPAADSIGLMTSQSPFHTTALSPNSPALASNLSPGALMGHQSQVNMSPSFRQEYSGFGTEGNTFNGAHTFHQANNGYPCENPNAYISRGNPFE</sequence>
<evidence type="ECO:0000256" key="3">
    <source>
        <dbReference type="ARBA" id="ARBA00022833"/>
    </source>
</evidence>
<proteinExistence type="predicted"/>
<dbReference type="PANTHER" id="PTHR46085:SF16">
    <property type="entry name" value="ARFGAP_RECO-LIKE ZINC FINGER DOMAIN-CONTAINING PROTEIN"/>
    <property type="match status" value="1"/>
</dbReference>
<evidence type="ECO:0000259" key="6">
    <source>
        <dbReference type="PROSITE" id="PS50115"/>
    </source>
</evidence>
<dbReference type="FunFam" id="1.10.220.150:FF:000005">
    <property type="entry name" value="Arf-GAP domain and FG repeat-containing protein 1"/>
    <property type="match status" value="1"/>
</dbReference>
<dbReference type="InterPro" id="IPR038508">
    <property type="entry name" value="ArfGAP_dom_sf"/>
</dbReference>
<evidence type="ECO:0000256" key="4">
    <source>
        <dbReference type="PROSITE-ProRule" id="PRU00288"/>
    </source>
</evidence>
<feature type="region of interest" description="Disordered" evidence="5">
    <location>
        <begin position="267"/>
        <end position="309"/>
    </location>
</feature>
<feature type="compositionally biased region" description="Acidic residues" evidence="5">
    <location>
        <begin position="291"/>
        <end position="301"/>
    </location>
</feature>
<evidence type="ECO:0000256" key="2">
    <source>
        <dbReference type="ARBA" id="ARBA00022771"/>
    </source>
</evidence>
<organism evidence="7 8">
    <name type="scientific">Arabidopsis arenosa</name>
    <name type="common">Sand rock-cress</name>
    <name type="synonym">Cardaminopsis arenosa</name>
    <dbReference type="NCBI Taxonomy" id="38785"/>
    <lineage>
        <taxon>Eukaryota</taxon>
        <taxon>Viridiplantae</taxon>
        <taxon>Streptophyta</taxon>
        <taxon>Embryophyta</taxon>
        <taxon>Tracheophyta</taxon>
        <taxon>Spermatophyta</taxon>
        <taxon>Magnoliopsida</taxon>
        <taxon>eudicotyledons</taxon>
        <taxon>Gunneridae</taxon>
        <taxon>Pentapetalae</taxon>
        <taxon>rosids</taxon>
        <taxon>malvids</taxon>
        <taxon>Brassicales</taxon>
        <taxon>Brassicaceae</taxon>
        <taxon>Camelineae</taxon>
        <taxon>Arabidopsis</taxon>
    </lineage>
</organism>
<keyword evidence="1" id="KW-0479">Metal-binding</keyword>
<dbReference type="PANTHER" id="PTHR46085">
    <property type="entry name" value="ARFGAP/RECO-RELATED"/>
    <property type="match status" value="1"/>
</dbReference>
<dbReference type="GO" id="GO:0005096">
    <property type="term" value="F:GTPase activator activity"/>
    <property type="evidence" value="ECO:0007669"/>
    <property type="project" value="InterPro"/>
</dbReference>
<feature type="compositionally biased region" description="Basic and acidic residues" evidence="5">
    <location>
        <begin position="226"/>
        <end position="235"/>
    </location>
</feature>
<dbReference type="CDD" id="cd08838">
    <property type="entry name" value="ArfGap_AGFG"/>
    <property type="match status" value="1"/>
</dbReference>
<dbReference type="Gene3D" id="1.10.220.150">
    <property type="entry name" value="Arf GTPase activating protein"/>
    <property type="match status" value="1"/>
</dbReference>
<evidence type="ECO:0000313" key="7">
    <source>
        <dbReference type="EMBL" id="CAE6163679.1"/>
    </source>
</evidence>
<feature type="compositionally biased region" description="Low complexity" evidence="5">
    <location>
        <begin position="236"/>
        <end position="247"/>
    </location>
</feature>
<dbReference type="PROSITE" id="PS50115">
    <property type="entry name" value="ARFGAP"/>
    <property type="match status" value="1"/>
</dbReference>
<keyword evidence="3" id="KW-0862">Zinc</keyword>
<dbReference type="SMART" id="SM00105">
    <property type="entry name" value="ArfGap"/>
    <property type="match status" value="1"/>
</dbReference>
<dbReference type="Proteomes" id="UP000682877">
    <property type="component" value="Chromosome 7"/>
</dbReference>
<dbReference type="Pfam" id="PF01412">
    <property type="entry name" value="ArfGap"/>
    <property type="match status" value="1"/>
</dbReference>
<reference evidence="7" key="1">
    <citation type="submission" date="2021-01" db="EMBL/GenBank/DDBJ databases">
        <authorList>
            <person name="Bezrukov I."/>
        </authorList>
    </citation>
    <scope>NUCLEOTIDE SEQUENCE</scope>
</reference>
<dbReference type="SUPFAM" id="SSF57863">
    <property type="entry name" value="ArfGap/RecO-like zinc finger"/>
    <property type="match status" value="1"/>
</dbReference>
<keyword evidence="2 4" id="KW-0863">Zinc-finger</keyword>
<feature type="region of interest" description="Disordered" evidence="5">
    <location>
        <begin position="226"/>
        <end position="251"/>
    </location>
</feature>
<dbReference type="EMBL" id="LR999457">
    <property type="protein sequence ID" value="CAE6163679.1"/>
    <property type="molecule type" value="Genomic_DNA"/>
</dbReference>
<dbReference type="PRINTS" id="PR00405">
    <property type="entry name" value="REVINTRACTNG"/>
</dbReference>
<feature type="domain" description="Arf-GAP" evidence="6">
    <location>
        <begin position="12"/>
        <end position="131"/>
    </location>
</feature>
<gene>
    <name evidence="7" type="ORF">AARE701A_LOCUS17873</name>
</gene>
<evidence type="ECO:0000256" key="5">
    <source>
        <dbReference type="SAM" id="MobiDB-lite"/>
    </source>
</evidence>
<evidence type="ECO:0000256" key="1">
    <source>
        <dbReference type="ARBA" id="ARBA00022723"/>
    </source>
</evidence>
<dbReference type="InterPro" id="IPR001164">
    <property type="entry name" value="ArfGAP_dom"/>
</dbReference>
<dbReference type="AlphaFoldDB" id="A0A8S2AQ69"/>
<protein>
    <recommendedName>
        <fullName evidence="6">Arf-GAP domain-containing protein</fullName>
    </recommendedName>
</protein>
<dbReference type="InterPro" id="IPR044820">
    <property type="entry name" value="AGD14-like"/>
</dbReference>
<keyword evidence="8" id="KW-1185">Reference proteome</keyword>